<protein>
    <submittedName>
        <fullName evidence="3">Basic proline-rich protein-like</fullName>
    </submittedName>
</protein>
<dbReference type="KEGG" id="emc:129345683"/>
<feature type="compositionally biased region" description="Pro residues" evidence="1">
    <location>
        <begin position="121"/>
        <end position="131"/>
    </location>
</feature>
<keyword evidence="2" id="KW-1185">Reference proteome</keyword>
<proteinExistence type="predicted"/>
<evidence type="ECO:0000256" key="1">
    <source>
        <dbReference type="SAM" id="MobiDB-lite"/>
    </source>
</evidence>
<feature type="compositionally biased region" description="Low complexity" evidence="1">
    <location>
        <begin position="85"/>
        <end position="98"/>
    </location>
</feature>
<feature type="region of interest" description="Disordered" evidence="1">
    <location>
        <begin position="1"/>
        <end position="138"/>
    </location>
</feature>
<feature type="region of interest" description="Disordered" evidence="1">
    <location>
        <begin position="182"/>
        <end position="242"/>
    </location>
</feature>
<dbReference type="GeneID" id="129345683"/>
<name>A0AA97LKF6_EUBMA</name>
<feature type="compositionally biased region" description="Low complexity" evidence="1">
    <location>
        <begin position="155"/>
        <end position="168"/>
    </location>
</feature>
<accession>A0AA97LKF6</accession>
<dbReference type="Proteomes" id="UP001190640">
    <property type="component" value="Chromosome 18"/>
</dbReference>
<dbReference type="RefSeq" id="XP_054858886.1">
    <property type="nucleotide sequence ID" value="XM_055002911.1"/>
</dbReference>
<dbReference type="AlphaFoldDB" id="A0AA97LKF6"/>
<organism evidence="2 3">
    <name type="scientific">Eublepharis macularius</name>
    <name type="common">Leopard gecko</name>
    <name type="synonym">Cyrtodactylus macularius</name>
    <dbReference type="NCBI Taxonomy" id="481883"/>
    <lineage>
        <taxon>Eukaryota</taxon>
        <taxon>Metazoa</taxon>
        <taxon>Chordata</taxon>
        <taxon>Craniata</taxon>
        <taxon>Vertebrata</taxon>
        <taxon>Euteleostomi</taxon>
        <taxon>Lepidosauria</taxon>
        <taxon>Squamata</taxon>
        <taxon>Bifurcata</taxon>
        <taxon>Gekkota</taxon>
        <taxon>Eublepharidae</taxon>
        <taxon>Eublepharinae</taxon>
        <taxon>Eublepharis</taxon>
    </lineage>
</organism>
<feature type="region of interest" description="Disordered" evidence="1">
    <location>
        <begin position="261"/>
        <end position="281"/>
    </location>
</feature>
<evidence type="ECO:0000313" key="2">
    <source>
        <dbReference type="Proteomes" id="UP001190640"/>
    </source>
</evidence>
<sequence length="281" mass="29634">MPRCALSWDRLRDPDLPHSLPRTRAAAPLRLQPGARASLAPRRLRWGQRPPAAPAKRSRPGPQNCPPSPRPPLGGLPDGDGDGAGAPAASLRARPLRGVPEAETGGGGGRSSRGPPAWRSSPPPPPPPLPRLLPHSPRSELSRLARSLLLWSHGAGRARPSPLSPRRAAGFKKSAARLAALPASAETRAAEPATGGRAEPSVTPSLSPAGLGEEEEEEAPRERSARGCAPAGSPQPRRRRQFLELRPKRMFCFKGWLPVSRSDSEQARGRREATAAAGGGG</sequence>
<evidence type="ECO:0000313" key="3">
    <source>
        <dbReference type="RefSeq" id="XP_054858886.1"/>
    </source>
</evidence>
<reference evidence="3" key="1">
    <citation type="submission" date="2025-08" db="UniProtKB">
        <authorList>
            <consortium name="RefSeq"/>
        </authorList>
    </citation>
    <scope>IDENTIFICATION</scope>
    <source>
        <tissue evidence="3">Blood</tissue>
    </source>
</reference>
<gene>
    <name evidence="3" type="primary">LOC129345683</name>
</gene>
<feature type="region of interest" description="Disordered" evidence="1">
    <location>
        <begin position="155"/>
        <end position="174"/>
    </location>
</feature>
<feature type="compositionally biased region" description="Basic and acidic residues" evidence="1">
    <location>
        <begin position="262"/>
        <end position="273"/>
    </location>
</feature>
<feature type="compositionally biased region" description="Pro residues" evidence="1">
    <location>
        <begin position="63"/>
        <end position="74"/>
    </location>
</feature>